<dbReference type="Pfam" id="PF11795">
    <property type="entry name" value="DUF3322"/>
    <property type="match status" value="2"/>
</dbReference>
<accession>A0A1V2I367</accession>
<dbReference type="InterPro" id="IPR024537">
    <property type="entry name" value="DUF3322"/>
</dbReference>
<comment type="caution">
    <text evidence="3">The sequence shown here is derived from an EMBL/GenBank/DDBJ whole genome shotgun (WGS) entry which is preliminary data.</text>
</comment>
<dbReference type="STRING" id="1834516.BL253_31005"/>
<evidence type="ECO:0000313" key="3">
    <source>
        <dbReference type="EMBL" id="ONH24184.1"/>
    </source>
</evidence>
<dbReference type="RefSeq" id="WP_076820941.1">
    <property type="nucleotide sequence ID" value="NZ_MOMC01000074.1"/>
</dbReference>
<evidence type="ECO:0008006" key="5">
    <source>
        <dbReference type="Google" id="ProtNLM"/>
    </source>
</evidence>
<keyword evidence="4" id="KW-1185">Reference proteome</keyword>
<sequence>MGGGAVKVKASGWTTLADVRARLRRRWENGQYLAAWARGEPFETVEVVLRGPAAGELANRFDEARAWSREWLAAAGRSADFRVPTRTVGGRSIGTNEIPARFVVDGGWDTLWRFLQVTAEVRRFTELRDITAGEGHILSAAGVVEASAMERREVAAPDPHEGTVPGFRGTPATGPGDGSAAVTALVDWVNTHPARVLQHSPEQWARILATTRWLVRERGMGRYLRQVPVPGVDTKFIEAHRALLAELLDLLLPDGAVDQAVPRAQFARRYGFRSQPVYTRFRSLDPTSNRLPGVGELSVRVEDLAAAAPDVGTVFVLENEITYLAFPDVPDAAAVFGGGYGLSGLAAHLWFAGRRVLYWGDLDTHGFAILDRLRAEIPGAKSFLMDRATLLAHTDQWVREPSPTRSSLARLTPDEDELYQDLVSHAYGNAVRLEQERVGFQHLEAVLARLHP</sequence>
<reference evidence="4" key="1">
    <citation type="submission" date="2016-10" db="EMBL/GenBank/DDBJ databases">
        <title>Frankia sp. NRRL B-16386 Genome sequencing.</title>
        <authorList>
            <person name="Ghodhbane-Gtari F."/>
            <person name="Swanson E."/>
            <person name="Gueddou A."/>
            <person name="Hezbri K."/>
            <person name="Ktari K."/>
            <person name="Nouioui I."/>
            <person name="Morris K."/>
            <person name="Simpson S."/>
            <person name="Abebe-Akele F."/>
            <person name="Thomas K."/>
            <person name="Gtari M."/>
            <person name="Tisa L.S."/>
        </authorList>
    </citation>
    <scope>NUCLEOTIDE SEQUENCE [LARGE SCALE GENOMIC DNA]</scope>
    <source>
        <strain evidence="4">NRRL B-16386</strain>
    </source>
</reference>
<dbReference type="OrthoDB" id="322908at2"/>
<evidence type="ECO:0000313" key="4">
    <source>
        <dbReference type="Proteomes" id="UP000188929"/>
    </source>
</evidence>
<feature type="domain" description="Wadjet protein JetD C-terminal" evidence="1">
    <location>
        <begin position="271"/>
        <end position="446"/>
    </location>
</feature>
<dbReference type="Pfam" id="PF09983">
    <property type="entry name" value="JetD_C"/>
    <property type="match status" value="1"/>
</dbReference>
<dbReference type="EMBL" id="MOMC01000074">
    <property type="protein sequence ID" value="ONH24184.1"/>
    <property type="molecule type" value="Genomic_DNA"/>
</dbReference>
<name>A0A1V2I367_9ACTN</name>
<dbReference type="Proteomes" id="UP000188929">
    <property type="component" value="Unassembled WGS sequence"/>
</dbReference>
<evidence type="ECO:0000259" key="1">
    <source>
        <dbReference type="Pfam" id="PF09983"/>
    </source>
</evidence>
<evidence type="ECO:0000259" key="2">
    <source>
        <dbReference type="Pfam" id="PF11795"/>
    </source>
</evidence>
<gene>
    <name evidence="3" type="ORF">BL253_31005</name>
</gene>
<feature type="domain" description="DUF3322" evidence="2">
    <location>
        <begin position="17"/>
        <end position="130"/>
    </location>
</feature>
<feature type="domain" description="DUF3322" evidence="2">
    <location>
        <begin position="183"/>
        <end position="249"/>
    </location>
</feature>
<protein>
    <recommendedName>
        <fullName evidence="5">Wadjet protein JetD C-terminal domain-containing protein</fullName>
    </recommendedName>
</protein>
<proteinExistence type="predicted"/>
<organism evidence="3 4">
    <name type="scientific">Pseudofrankia asymbiotica</name>
    <dbReference type="NCBI Taxonomy" id="1834516"/>
    <lineage>
        <taxon>Bacteria</taxon>
        <taxon>Bacillati</taxon>
        <taxon>Actinomycetota</taxon>
        <taxon>Actinomycetes</taxon>
        <taxon>Frankiales</taxon>
        <taxon>Frankiaceae</taxon>
        <taxon>Pseudofrankia</taxon>
    </lineage>
</organism>
<dbReference type="AlphaFoldDB" id="A0A1V2I367"/>
<dbReference type="InterPro" id="IPR024534">
    <property type="entry name" value="JetD_C"/>
</dbReference>